<name>A0A0B0PTB0_GOSAR</name>
<organism evidence="1 2">
    <name type="scientific">Gossypium arboreum</name>
    <name type="common">Tree cotton</name>
    <name type="synonym">Gossypium nanking</name>
    <dbReference type="NCBI Taxonomy" id="29729"/>
    <lineage>
        <taxon>Eukaryota</taxon>
        <taxon>Viridiplantae</taxon>
        <taxon>Streptophyta</taxon>
        <taxon>Embryophyta</taxon>
        <taxon>Tracheophyta</taxon>
        <taxon>Spermatophyta</taxon>
        <taxon>Magnoliopsida</taxon>
        <taxon>eudicotyledons</taxon>
        <taxon>Gunneridae</taxon>
        <taxon>Pentapetalae</taxon>
        <taxon>rosids</taxon>
        <taxon>malvids</taxon>
        <taxon>Malvales</taxon>
        <taxon>Malvaceae</taxon>
        <taxon>Malvoideae</taxon>
        <taxon>Gossypium</taxon>
    </lineage>
</organism>
<reference evidence="2" key="1">
    <citation type="submission" date="2014-09" db="EMBL/GenBank/DDBJ databases">
        <authorList>
            <person name="Mudge J."/>
            <person name="Ramaraj T."/>
            <person name="Lindquist I.E."/>
            <person name="Bharti A.K."/>
            <person name="Sundararajan A."/>
            <person name="Cameron C.T."/>
            <person name="Woodward J.E."/>
            <person name="May G.D."/>
            <person name="Brubaker C."/>
            <person name="Broadhvest J."/>
            <person name="Wilkins T.A."/>
        </authorList>
    </citation>
    <scope>NUCLEOTIDE SEQUENCE</scope>
    <source>
        <strain evidence="2">cv. AKA8401</strain>
    </source>
</reference>
<gene>
    <name evidence="1" type="ORF">F383_34989</name>
</gene>
<accession>A0A0B0PTB0</accession>
<sequence>MGKKGSGWFSMVKKVFKSSSKDLPDKKVDLIALWSTKQVQQHRKEEKQRGFC</sequence>
<evidence type="ECO:0000313" key="1">
    <source>
        <dbReference type="EMBL" id="KHG28235.1"/>
    </source>
</evidence>
<dbReference type="AlphaFoldDB" id="A0A0B0PTB0"/>
<proteinExistence type="predicted"/>
<dbReference type="Proteomes" id="UP000032142">
    <property type="component" value="Unassembled WGS sequence"/>
</dbReference>
<protein>
    <submittedName>
        <fullName evidence="1">Uncharacterized protein</fullName>
    </submittedName>
</protein>
<keyword evidence="2" id="KW-1185">Reference proteome</keyword>
<dbReference type="EMBL" id="KN444163">
    <property type="protein sequence ID" value="KHG28235.1"/>
    <property type="molecule type" value="Genomic_DNA"/>
</dbReference>
<evidence type="ECO:0000313" key="2">
    <source>
        <dbReference type="Proteomes" id="UP000032142"/>
    </source>
</evidence>